<dbReference type="GO" id="GO:0006629">
    <property type="term" value="P:lipid metabolic process"/>
    <property type="evidence" value="ECO:0007669"/>
    <property type="project" value="UniProtKB-ARBA"/>
</dbReference>
<dbReference type="InterPro" id="IPR036396">
    <property type="entry name" value="Cyt_P450_sf"/>
</dbReference>
<keyword evidence="3 6" id="KW-0560">Oxidoreductase</keyword>
<keyword evidence="9" id="KW-1185">Reference proteome</keyword>
<dbReference type="SUPFAM" id="SSF48264">
    <property type="entry name" value="Cytochrome P450"/>
    <property type="match status" value="1"/>
</dbReference>
<dbReference type="InterPro" id="IPR017972">
    <property type="entry name" value="Cyt_P450_CS"/>
</dbReference>
<evidence type="ECO:0000256" key="5">
    <source>
        <dbReference type="PIRSR" id="PIRSR602401-1"/>
    </source>
</evidence>
<evidence type="ECO:0000256" key="6">
    <source>
        <dbReference type="RuleBase" id="RU000461"/>
    </source>
</evidence>
<sequence>MSRIILPAAAILTILAFRYPDRALFHEWPQHVPVKKGFPIVGSLPYIRKNKERIHDFIMGVFAELDTMTFAISSLGIPQRIITIDPRNVEHILKDNFENYVKGSHSIELTKDLLGDGIFNANGEHWSVFVEELQTISHYVLDKNKVVDFHDLMYKFTLESFVRIGFGVQLNIACSQEAVPFAVSFDALQCNSMARGLNPLWRLTEKLGWGRGPTIQDHTDTVNNFAANIIKQRRDHIAQGEEYHDLLSRFMQARNENKEQLDDAELRDVILNFIIAGRDTTAQALSWTFYNLMLHPRVQDKLLKEIHQKMPVDIENTDAASLFETIKNMTYAHAVFYEILRLHPPVPGNVRCALRDDTLPDGTPVKKGDEVSWNSYSLGRSEKIWGENAKQFYPERWINSDGSLRRESQGQWPVFHAGPRICLGQNLATLEALIAITYLLKQYKFSLVPGQDITYQLSLTLPMKNGVKMCVERR</sequence>
<evidence type="ECO:0000256" key="3">
    <source>
        <dbReference type="ARBA" id="ARBA00023002"/>
    </source>
</evidence>
<evidence type="ECO:0000256" key="1">
    <source>
        <dbReference type="ARBA" id="ARBA00010617"/>
    </source>
</evidence>
<gene>
    <name evidence="8" type="ORF">EC973_004948</name>
</gene>
<dbReference type="PRINTS" id="PR00385">
    <property type="entry name" value="P450"/>
</dbReference>
<protein>
    <recommendedName>
        <fullName evidence="10">Cytochrome P450</fullName>
    </recommendedName>
</protein>
<dbReference type="EMBL" id="JABAYA010000281">
    <property type="protein sequence ID" value="KAF7721306.1"/>
    <property type="molecule type" value="Genomic_DNA"/>
</dbReference>
<dbReference type="GO" id="GO:0016705">
    <property type="term" value="F:oxidoreductase activity, acting on paired donors, with incorporation or reduction of molecular oxygen"/>
    <property type="evidence" value="ECO:0007669"/>
    <property type="project" value="InterPro"/>
</dbReference>
<dbReference type="PANTHER" id="PTHR24296">
    <property type="entry name" value="CYTOCHROME P450"/>
    <property type="match status" value="1"/>
</dbReference>
<comment type="caution">
    <text evidence="8">The sequence shown here is derived from an EMBL/GenBank/DDBJ whole genome shotgun (WGS) entry which is preliminary data.</text>
</comment>
<feature type="binding site" description="axial binding residue" evidence="5">
    <location>
        <position position="422"/>
    </location>
    <ligand>
        <name>heme</name>
        <dbReference type="ChEBI" id="CHEBI:30413"/>
    </ligand>
    <ligandPart>
        <name>Fe</name>
        <dbReference type="ChEBI" id="CHEBI:18248"/>
    </ligandPart>
</feature>
<dbReference type="InterPro" id="IPR001128">
    <property type="entry name" value="Cyt_P450"/>
</dbReference>
<keyword evidence="5 6" id="KW-0349">Heme</keyword>
<proteinExistence type="inferred from homology"/>
<evidence type="ECO:0000313" key="8">
    <source>
        <dbReference type="EMBL" id="KAF7721306.1"/>
    </source>
</evidence>
<feature type="chain" id="PRO_5034520769" description="Cytochrome P450" evidence="7">
    <location>
        <begin position="17"/>
        <end position="474"/>
    </location>
</feature>
<keyword evidence="7" id="KW-0732">Signal</keyword>
<evidence type="ECO:0008006" key="10">
    <source>
        <dbReference type="Google" id="ProtNLM"/>
    </source>
</evidence>
<dbReference type="Pfam" id="PF00067">
    <property type="entry name" value="p450"/>
    <property type="match status" value="1"/>
</dbReference>
<keyword evidence="6" id="KW-0503">Monooxygenase</keyword>
<evidence type="ECO:0000256" key="7">
    <source>
        <dbReference type="SAM" id="SignalP"/>
    </source>
</evidence>
<dbReference type="OrthoDB" id="1470350at2759"/>
<comment type="cofactor">
    <cofactor evidence="5">
        <name>heme</name>
        <dbReference type="ChEBI" id="CHEBI:30413"/>
    </cofactor>
</comment>
<evidence type="ECO:0000256" key="2">
    <source>
        <dbReference type="ARBA" id="ARBA00022723"/>
    </source>
</evidence>
<evidence type="ECO:0000256" key="4">
    <source>
        <dbReference type="ARBA" id="ARBA00023004"/>
    </source>
</evidence>
<organism evidence="8 9">
    <name type="scientific">Apophysomyces ossiformis</name>
    <dbReference type="NCBI Taxonomy" id="679940"/>
    <lineage>
        <taxon>Eukaryota</taxon>
        <taxon>Fungi</taxon>
        <taxon>Fungi incertae sedis</taxon>
        <taxon>Mucoromycota</taxon>
        <taxon>Mucoromycotina</taxon>
        <taxon>Mucoromycetes</taxon>
        <taxon>Mucorales</taxon>
        <taxon>Mucorineae</taxon>
        <taxon>Mucoraceae</taxon>
        <taxon>Apophysomyces</taxon>
    </lineage>
</organism>
<dbReference type="PROSITE" id="PS00086">
    <property type="entry name" value="CYTOCHROME_P450"/>
    <property type="match status" value="1"/>
</dbReference>
<reference evidence="8" key="1">
    <citation type="submission" date="2020-01" db="EMBL/GenBank/DDBJ databases">
        <title>Genome Sequencing of Three Apophysomyces-Like Fungal Strains Confirms a Novel Fungal Genus in the Mucoromycota with divergent Burkholderia-like Endosymbiotic Bacteria.</title>
        <authorList>
            <person name="Stajich J.E."/>
            <person name="Macias A.M."/>
            <person name="Carter-House D."/>
            <person name="Lovett B."/>
            <person name="Kasson L.R."/>
            <person name="Berry K."/>
            <person name="Grigoriev I."/>
            <person name="Chang Y."/>
            <person name="Spatafora J."/>
            <person name="Kasson M.T."/>
        </authorList>
    </citation>
    <scope>NUCLEOTIDE SEQUENCE</scope>
    <source>
        <strain evidence="8">NRRL A-21654</strain>
    </source>
</reference>
<dbReference type="PRINTS" id="PR00463">
    <property type="entry name" value="EP450I"/>
</dbReference>
<keyword evidence="2 5" id="KW-0479">Metal-binding</keyword>
<keyword evidence="4 5" id="KW-0408">Iron</keyword>
<comment type="similarity">
    <text evidence="1 6">Belongs to the cytochrome P450 family.</text>
</comment>
<dbReference type="GO" id="GO:0005506">
    <property type="term" value="F:iron ion binding"/>
    <property type="evidence" value="ECO:0007669"/>
    <property type="project" value="InterPro"/>
</dbReference>
<dbReference type="AlphaFoldDB" id="A0A8H7BPM2"/>
<feature type="signal peptide" evidence="7">
    <location>
        <begin position="1"/>
        <end position="16"/>
    </location>
</feature>
<evidence type="ECO:0000313" key="9">
    <source>
        <dbReference type="Proteomes" id="UP000605846"/>
    </source>
</evidence>
<dbReference type="Proteomes" id="UP000605846">
    <property type="component" value="Unassembled WGS sequence"/>
</dbReference>
<dbReference type="GO" id="GO:0020037">
    <property type="term" value="F:heme binding"/>
    <property type="evidence" value="ECO:0007669"/>
    <property type="project" value="InterPro"/>
</dbReference>
<dbReference type="GO" id="GO:0004497">
    <property type="term" value="F:monooxygenase activity"/>
    <property type="evidence" value="ECO:0007669"/>
    <property type="project" value="UniProtKB-KW"/>
</dbReference>
<accession>A0A8H7BPM2</accession>
<name>A0A8H7BPM2_9FUNG</name>
<dbReference type="InterPro" id="IPR002401">
    <property type="entry name" value="Cyt_P450_E_grp-I"/>
</dbReference>
<dbReference type="Gene3D" id="1.10.630.10">
    <property type="entry name" value="Cytochrome P450"/>
    <property type="match status" value="1"/>
</dbReference>